<dbReference type="EMBL" id="FNGO01000035">
    <property type="protein sequence ID" value="SDM43524.1"/>
    <property type="molecule type" value="Genomic_DNA"/>
</dbReference>
<dbReference type="Gene3D" id="3.40.228.10">
    <property type="entry name" value="Dimethylsulfoxide Reductase, domain 2"/>
    <property type="match status" value="1"/>
</dbReference>
<comment type="similarity">
    <text evidence="2">Belongs to the prokaryotic molybdopterin-containing oxidoreductase family.</text>
</comment>
<evidence type="ECO:0000313" key="11">
    <source>
        <dbReference type="EMBL" id="SDM43524.1"/>
    </source>
</evidence>
<feature type="domain" description="4Fe-4S Mo/W bis-MGD-type" evidence="10">
    <location>
        <begin position="40"/>
        <end position="96"/>
    </location>
</feature>
<keyword evidence="12" id="KW-1185">Reference proteome</keyword>
<dbReference type="NCBIfam" id="TIGR01409">
    <property type="entry name" value="TAT_signal_seq"/>
    <property type="match status" value="1"/>
</dbReference>
<dbReference type="GO" id="GO:0016491">
    <property type="term" value="F:oxidoreductase activity"/>
    <property type="evidence" value="ECO:0007669"/>
    <property type="project" value="UniProtKB-KW"/>
</dbReference>
<dbReference type="GO" id="GO:0043546">
    <property type="term" value="F:molybdopterin cofactor binding"/>
    <property type="evidence" value="ECO:0007669"/>
    <property type="project" value="InterPro"/>
</dbReference>
<evidence type="ECO:0000259" key="10">
    <source>
        <dbReference type="PROSITE" id="PS51669"/>
    </source>
</evidence>
<evidence type="ECO:0000256" key="5">
    <source>
        <dbReference type="ARBA" id="ARBA00022723"/>
    </source>
</evidence>
<evidence type="ECO:0000256" key="1">
    <source>
        <dbReference type="ARBA" id="ARBA00001942"/>
    </source>
</evidence>
<dbReference type="InterPro" id="IPR006655">
    <property type="entry name" value="Mopterin_OxRdtase_prok_CS"/>
</dbReference>
<dbReference type="Gene3D" id="2.40.40.20">
    <property type="match status" value="1"/>
</dbReference>
<evidence type="ECO:0000256" key="8">
    <source>
        <dbReference type="ARBA" id="ARBA00023004"/>
    </source>
</evidence>
<dbReference type="STRING" id="321763.SAMN04488692_1357"/>
<keyword evidence="9" id="KW-0411">Iron-sulfur</keyword>
<accession>A0A1G9T777</accession>
<keyword evidence="3" id="KW-0004">4Fe-4S</keyword>
<dbReference type="InterPro" id="IPR006657">
    <property type="entry name" value="MoPterin_dinucl-bd_dom"/>
</dbReference>
<dbReference type="SUPFAM" id="SSF50692">
    <property type="entry name" value="ADC-like"/>
    <property type="match status" value="1"/>
</dbReference>
<dbReference type="PROSITE" id="PS00490">
    <property type="entry name" value="MOLYBDOPTERIN_PROK_2"/>
    <property type="match status" value="1"/>
</dbReference>
<dbReference type="PANTHER" id="PTHR43742">
    <property type="entry name" value="TRIMETHYLAMINE-N-OXIDE REDUCTASE"/>
    <property type="match status" value="1"/>
</dbReference>
<evidence type="ECO:0000313" key="12">
    <source>
        <dbReference type="Proteomes" id="UP000199476"/>
    </source>
</evidence>
<dbReference type="GO" id="GO:0051539">
    <property type="term" value="F:4 iron, 4 sulfur cluster binding"/>
    <property type="evidence" value="ECO:0007669"/>
    <property type="project" value="UniProtKB-KW"/>
</dbReference>
<dbReference type="PROSITE" id="PS51318">
    <property type="entry name" value="TAT"/>
    <property type="match status" value="1"/>
</dbReference>
<keyword evidence="5" id="KW-0479">Metal-binding</keyword>
<evidence type="ECO:0000256" key="6">
    <source>
        <dbReference type="ARBA" id="ARBA00022729"/>
    </source>
</evidence>
<dbReference type="SMART" id="SM00926">
    <property type="entry name" value="Molybdop_Fe4S4"/>
    <property type="match status" value="1"/>
</dbReference>
<dbReference type="Gene3D" id="3.40.50.740">
    <property type="match status" value="1"/>
</dbReference>
<keyword evidence="8" id="KW-0408">Iron</keyword>
<dbReference type="Gene3D" id="2.20.25.90">
    <property type="entry name" value="ADC-like domains"/>
    <property type="match status" value="1"/>
</dbReference>
<dbReference type="Pfam" id="PF04879">
    <property type="entry name" value="Molybdop_Fe4S4"/>
    <property type="match status" value="1"/>
</dbReference>
<dbReference type="Pfam" id="PF00384">
    <property type="entry name" value="Molybdopterin"/>
    <property type="match status" value="1"/>
</dbReference>
<dbReference type="Pfam" id="PF01568">
    <property type="entry name" value="Molydop_binding"/>
    <property type="match status" value="1"/>
</dbReference>
<reference evidence="11 12" key="1">
    <citation type="submission" date="2016-10" db="EMBL/GenBank/DDBJ databases">
        <authorList>
            <person name="de Groot N.N."/>
        </authorList>
    </citation>
    <scope>NUCLEOTIDE SEQUENCE [LARGE SCALE GENOMIC DNA]</scope>
    <source>
        <strain evidence="11 12">SLAS-1</strain>
    </source>
</reference>
<evidence type="ECO:0000256" key="9">
    <source>
        <dbReference type="ARBA" id="ARBA00023014"/>
    </source>
</evidence>
<evidence type="ECO:0000256" key="3">
    <source>
        <dbReference type="ARBA" id="ARBA00022485"/>
    </source>
</evidence>
<evidence type="ECO:0000256" key="7">
    <source>
        <dbReference type="ARBA" id="ARBA00023002"/>
    </source>
</evidence>
<dbReference type="InterPro" id="IPR006311">
    <property type="entry name" value="TAT_signal"/>
</dbReference>
<organism evidence="11 12">
    <name type="scientific">Halarsenatibacter silvermanii</name>
    <dbReference type="NCBI Taxonomy" id="321763"/>
    <lineage>
        <taxon>Bacteria</taxon>
        <taxon>Bacillati</taxon>
        <taxon>Bacillota</taxon>
        <taxon>Clostridia</taxon>
        <taxon>Halanaerobiales</taxon>
        <taxon>Halarsenatibacteraceae</taxon>
        <taxon>Halarsenatibacter</taxon>
    </lineage>
</organism>
<name>A0A1G9T777_9FIRM</name>
<keyword evidence="6" id="KW-0732">Signal</keyword>
<comment type="cofactor">
    <cofactor evidence="1">
        <name>Mo-bis(molybdopterin guanine dinucleotide)</name>
        <dbReference type="ChEBI" id="CHEBI:60539"/>
    </cofactor>
</comment>
<dbReference type="InterPro" id="IPR019546">
    <property type="entry name" value="TAT_signal_bac_arc"/>
</dbReference>
<dbReference type="Proteomes" id="UP000199476">
    <property type="component" value="Unassembled WGS sequence"/>
</dbReference>
<dbReference type="InterPro" id="IPR006963">
    <property type="entry name" value="Mopterin_OxRdtase_4Fe-4S_dom"/>
</dbReference>
<evidence type="ECO:0000256" key="4">
    <source>
        <dbReference type="ARBA" id="ARBA00022505"/>
    </source>
</evidence>
<dbReference type="SUPFAM" id="SSF53706">
    <property type="entry name" value="Formate dehydrogenase/DMSO reductase, domains 1-3"/>
    <property type="match status" value="1"/>
</dbReference>
<protein>
    <submittedName>
        <fullName evidence="11">Thiosulfate reductase / polysulfide reductase chain A</fullName>
    </submittedName>
</protein>
<dbReference type="InterPro" id="IPR050612">
    <property type="entry name" value="Prok_Mopterin_Oxidored"/>
</dbReference>
<dbReference type="AlphaFoldDB" id="A0A1G9T777"/>
<dbReference type="PROSITE" id="PS51669">
    <property type="entry name" value="4FE4S_MOW_BIS_MGD"/>
    <property type="match status" value="1"/>
</dbReference>
<sequence length="727" mass="80958">MKLTRRSFLKKSGLAAGALGLSLQTFDFEEWSAQAQEAEVEKLPTQCNTCGTQCGAWAYVKNGRVWKVEGHEEHARSLGKLCARSHGGLGWVYDADRVQQPLKRVGEKEFEPISWEQALTEIADKLDDILTEYGPGYVAYGHYPRSTGTFYSERLMHALGVSTLCTHATSCNAARNTGFLYSMGGVPDADLSNTEYALIIGRNHGGGIRTDQMKKMSEALSGDAKIVCVDPRQNNIARIADDWVPIKPGTDLAMVLAISNVIIEEGLYDEEYVEEHAVGFDQFAERVERVTPDWAEQVTDVPAEKIKEMALELGENRPRSLVHPSWGGAFGAKYANSEETARAVACVNALLGNINEEGGLIFHPTPELGSLNEDQYPAPEEPDTRRADGVGVMDEYPLAGDFGLPHYLMEKAQEGELKSMFIRHHNPVRNFPDYEHMAEGFRNLDLSVVFEINMTETAMLADYVLPECSFMEREEVIEASGGPYASISMRTQVIPKVYEETKSFDEIIVELAEKLGVGEYFNFTLDEVNRARLEPYDITLEEFKEKGSMLIDMEAPLGDKDLNTRSGDFEFYSEVYDHVGRPGVVGWQPPAIGVDLEEDEFRFATGKEGFHSHTATANIESLAQITKDYDTNRLWINSSVAEERGIEDGDKVKVKSPVSTEEVRVKVTELIHPGTVFMPSGYGNKTPFYETAEEIATLNPNDIVPYQTSDIAGHSMRQETTVKIEKV</sequence>
<gene>
    <name evidence="11" type="ORF">SAMN04488692_1357</name>
</gene>
<dbReference type="PANTHER" id="PTHR43742:SF9">
    <property type="entry name" value="TETRATHIONATE REDUCTASE SUBUNIT A"/>
    <property type="match status" value="1"/>
</dbReference>
<dbReference type="RefSeq" id="WP_089762195.1">
    <property type="nucleotide sequence ID" value="NZ_FNGO01000035.1"/>
</dbReference>
<dbReference type="InterPro" id="IPR006656">
    <property type="entry name" value="Mopterin_OxRdtase"/>
</dbReference>
<dbReference type="GO" id="GO:0046872">
    <property type="term" value="F:metal ion binding"/>
    <property type="evidence" value="ECO:0007669"/>
    <property type="project" value="UniProtKB-KW"/>
</dbReference>
<evidence type="ECO:0000256" key="2">
    <source>
        <dbReference type="ARBA" id="ARBA00010312"/>
    </source>
</evidence>
<dbReference type="InterPro" id="IPR009010">
    <property type="entry name" value="Asp_de-COase-like_dom_sf"/>
</dbReference>
<dbReference type="Gene3D" id="3.30.2070.10">
    <property type="entry name" value="Formate dehydrogenase/DMSO reductase"/>
    <property type="match status" value="1"/>
</dbReference>
<proteinExistence type="inferred from homology"/>
<dbReference type="PROSITE" id="PS00932">
    <property type="entry name" value="MOLYBDOPTERIN_PROK_3"/>
    <property type="match status" value="1"/>
</dbReference>
<dbReference type="OrthoDB" id="9803192at2"/>
<keyword evidence="4" id="KW-0500">Molybdenum</keyword>
<keyword evidence="7" id="KW-0560">Oxidoreductase</keyword>